<feature type="domain" description="VWFD" evidence="6">
    <location>
        <begin position="594"/>
        <end position="769"/>
    </location>
</feature>
<evidence type="ECO:0000256" key="3">
    <source>
        <dbReference type="ARBA" id="ARBA00023180"/>
    </source>
</evidence>
<comment type="caution">
    <text evidence="7">The sequence shown here is derived from an EMBL/GenBank/DDBJ whole genome shotgun (WGS) entry which is preliminary data.</text>
</comment>
<dbReference type="GO" id="GO:0016020">
    <property type="term" value="C:membrane"/>
    <property type="evidence" value="ECO:0007669"/>
    <property type="project" value="InterPro"/>
</dbReference>
<dbReference type="InterPro" id="IPR050780">
    <property type="entry name" value="Mucin_vWF_Thrombospondin_sf"/>
</dbReference>
<evidence type="ECO:0000313" key="8">
    <source>
        <dbReference type="Proteomes" id="UP001221898"/>
    </source>
</evidence>
<protein>
    <recommendedName>
        <fullName evidence="9">Zonadhesin</fullName>
    </recommendedName>
</protein>
<dbReference type="PANTHER" id="PTHR11339:SF374">
    <property type="entry name" value="ZONADHESIN"/>
    <property type="match status" value="1"/>
</dbReference>
<dbReference type="GO" id="GO:0005615">
    <property type="term" value="C:extracellular space"/>
    <property type="evidence" value="ECO:0007669"/>
    <property type="project" value="TreeGrafter"/>
</dbReference>
<evidence type="ECO:0000256" key="2">
    <source>
        <dbReference type="ARBA" id="ARBA00023157"/>
    </source>
</evidence>
<evidence type="ECO:0000256" key="4">
    <source>
        <dbReference type="SAM" id="SignalP"/>
    </source>
</evidence>
<dbReference type="GO" id="GO:0031012">
    <property type="term" value="C:extracellular matrix"/>
    <property type="evidence" value="ECO:0007669"/>
    <property type="project" value="TreeGrafter"/>
</dbReference>
<dbReference type="Proteomes" id="UP001221898">
    <property type="component" value="Unassembled WGS sequence"/>
</dbReference>
<accession>A0AAD7RUE8</accession>
<dbReference type="PANTHER" id="PTHR11339">
    <property type="entry name" value="EXTRACELLULAR MATRIX GLYCOPROTEIN RELATED"/>
    <property type="match status" value="1"/>
</dbReference>
<dbReference type="InterPro" id="IPR001846">
    <property type="entry name" value="VWF_type-D"/>
</dbReference>
<dbReference type="InterPro" id="IPR014853">
    <property type="entry name" value="VWF/SSPO/ZAN-like_Cys-rich_dom"/>
</dbReference>
<dbReference type="CDD" id="cd19941">
    <property type="entry name" value="TIL"/>
    <property type="match status" value="1"/>
</dbReference>
<organism evidence="7 8">
    <name type="scientific">Aldrovandia affinis</name>
    <dbReference type="NCBI Taxonomy" id="143900"/>
    <lineage>
        <taxon>Eukaryota</taxon>
        <taxon>Metazoa</taxon>
        <taxon>Chordata</taxon>
        <taxon>Craniata</taxon>
        <taxon>Vertebrata</taxon>
        <taxon>Euteleostomi</taxon>
        <taxon>Actinopterygii</taxon>
        <taxon>Neopterygii</taxon>
        <taxon>Teleostei</taxon>
        <taxon>Notacanthiformes</taxon>
        <taxon>Halosauridae</taxon>
        <taxon>Aldrovandia</taxon>
    </lineage>
</organism>
<evidence type="ECO:0000259" key="6">
    <source>
        <dbReference type="PROSITE" id="PS51233"/>
    </source>
</evidence>
<dbReference type="SUPFAM" id="SSF49899">
    <property type="entry name" value="Concanavalin A-like lectins/glucanases"/>
    <property type="match status" value="2"/>
</dbReference>
<feature type="chain" id="PRO_5042270085" description="Zonadhesin" evidence="4">
    <location>
        <begin position="23"/>
        <end position="992"/>
    </location>
</feature>
<keyword evidence="8" id="KW-1185">Reference proteome</keyword>
<evidence type="ECO:0000256" key="1">
    <source>
        <dbReference type="ARBA" id="ARBA00022737"/>
    </source>
</evidence>
<evidence type="ECO:0000259" key="5">
    <source>
        <dbReference type="PROSITE" id="PS50060"/>
    </source>
</evidence>
<keyword evidence="2" id="KW-1015">Disulfide bond</keyword>
<dbReference type="SMART" id="SM00215">
    <property type="entry name" value="VWC_out"/>
    <property type="match status" value="2"/>
</dbReference>
<dbReference type="SUPFAM" id="SSF57567">
    <property type="entry name" value="Serine protease inhibitors"/>
    <property type="match status" value="1"/>
</dbReference>
<dbReference type="AlphaFoldDB" id="A0AAD7RUE8"/>
<evidence type="ECO:0008006" key="9">
    <source>
        <dbReference type="Google" id="ProtNLM"/>
    </source>
</evidence>
<dbReference type="InterPro" id="IPR002919">
    <property type="entry name" value="TIL_dom"/>
</dbReference>
<keyword evidence="4" id="KW-0732">Signal</keyword>
<dbReference type="SMART" id="SM00832">
    <property type="entry name" value="C8"/>
    <property type="match status" value="2"/>
</dbReference>
<gene>
    <name evidence="7" type="ORF">AAFF_G00107420</name>
</gene>
<proteinExistence type="predicted"/>
<reference evidence="7" key="1">
    <citation type="journal article" date="2023" name="Science">
        <title>Genome structures resolve the early diversification of teleost fishes.</title>
        <authorList>
            <person name="Parey E."/>
            <person name="Louis A."/>
            <person name="Montfort J."/>
            <person name="Bouchez O."/>
            <person name="Roques C."/>
            <person name="Iampietro C."/>
            <person name="Lluch J."/>
            <person name="Castinel A."/>
            <person name="Donnadieu C."/>
            <person name="Desvignes T."/>
            <person name="Floi Bucao C."/>
            <person name="Jouanno E."/>
            <person name="Wen M."/>
            <person name="Mejri S."/>
            <person name="Dirks R."/>
            <person name="Jansen H."/>
            <person name="Henkel C."/>
            <person name="Chen W.J."/>
            <person name="Zahm M."/>
            <person name="Cabau C."/>
            <person name="Klopp C."/>
            <person name="Thompson A.W."/>
            <person name="Robinson-Rechavi M."/>
            <person name="Braasch I."/>
            <person name="Lecointre G."/>
            <person name="Bobe J."/>
            <person name="Postlethwait J.H."/>
            <person name="Berthelot C."/>
            <person name="Roest Crollius H."/>
            <person name="Guiguen Y."/>
        </authorList>
    </citation>
    <scope>NUCLEOTIDE SEQUENCE</scope>
    <source>
        <strain evidence="7">NC1722</strain>
    </source>
</reference>
<dbReference type="Gene3D" id="2.60.120.200">
    <property type="match status" value="2"/>
</dbReference>
<dbReference type="InterPro" id="IPR000998">
    <property type="entry name" value="MAM_dom"/>
</dbReference>
<dbReference type="CDD" id="cd06263">
    <property type="entry name" value="MAM"/>
    <property type="match status" value="2"/>
</dbReference>
<dbReference type="Pfam" id="PF00629">
    <property type="entry name" value="MAM"/>
    <property type="match status" value="2"/>
</dbReference>
<dbReference type="SMART" id="SM00137">
    <property type="entry name" value="MAM"/>
    <property type="match status" value="2"/>
</dbReference>
<sequence length="992" mass="106584">MARSSSLRLLLAVALCLSQTGAYMGLEDSNASVTLPTWKPNAEGSYLLREDSLMNPFGVTRLESDLLNLSGVFCLEFWYRAPGSNGTDLKVLIRDEAAETEVWTSQAAGDNSWRRAFVPLSYTEEATVQVVFEAALGQPGDGEVTIDNVGVRRGPCGEQCAQGEFWADDACSTQCGCSAPSGQLTCSPASCPENHMCGKSGDAPACLPTFGTCSLHGSPHLSTFDGANVRFAGPCTYVLAKVCADSASIPFFSVEAHNGQQGDYSTTSVQQVNVDLQGLTVSLLKGETRKVMVNGVWRSLPLSLDSGSVVISSTGTTIILETDFKLTVSYNAADGVQVKVPAQYAAQVCGLCGNFNRLTEDDNAKPDGSRAADGGELGRSWQSERDTCDAALHPHRCPLAEEAEYESEPNCGAILSQEGPFAACSSAVSPEAFFRSCVFDMCAAGGDPQALCEALQTFAAACQSAGITLPPWRNTTVCPLVCQPNSHYSKCASGCAAACSNHDTPMSCGVCEERCDCDPGFLLSGGRCVPAEDCGCWIDGQHVEKGVTVMQGTCELQCQCMGRGRVECSPASCSQDEVCRVEDGVAGCFAPSVATCHVFGGAHHLTYDGKLYNFHGNCNYTLAKTCGGSPVQFTVTGRKEERGNPALAVLNSVALEVQGLHLVLGKDREVYVNGALVQLPSDPANGVKVLLDGPYVRVETDFGLQLLFDGDHRLFLRVDEQYFGDMCGLCGTYSNNQFDDFLMPDGMTVSSADEFGNSWRVEDKEWLCSDSTPVPAPCEPDLENEGYQECSILFGDLFKSCHGFVPVQLYMNSCMYDHCGTLGSERQLCTSLESYAAACELAGVHLGDWRQNTICVCPLDCNFDKSECGWQQLLTDSFDWLRRQGSTPTNLTGPSHDHTTGGGSYMYIEGDGVYRGDSARMLSPRCQVSGPHCLRFWYHMYGSASAMALNAYQLQGTKVTKIWSKANNQGNAWNQAKVDFNITGPFQASLGH</sequence>
<dbReference type="Pfam" id="PF08742">
    <property type="entry name" value="C8"/>
    <property type="match status" value="2"/>
</dbReference>
<feature type="domain" description="VWFD" evidence="6">
    <location>
        <begin position="211"/>
        <end position="389"/>
    </location>
</feature>
<feature type="domain" description="MAM" evidence="5">
    <location>
        <begin position="41"/>
        <end position="158"/>
    </location>
</feature>
<feature type="domain" description="MAM" evidence="5">
    <location>
        <begin position="859"/>
        <end position="992"/>
    </location>
</feature>
<keyword evidence="3" id="KW-0325">Glycoprotein</keyword>
<dbReference type="SMART" id="SM00216">
    <property type="entry name" value="VWD"/>
    <property type="match status" value="2"/>
</dbReference>
<evidence type="ECO:0000313" key="7">
    <source>
        <dbReference type="EMBL" id="KAJ8390348.1"/>
    </source>
</evidence>
<dbReference type="InterPro" id="IPR013320">
    <property type="entry name" value="ConA-like_dom_sf"/>
</dbReference>
<feature type="signal peptide" evidence="4">
    <location>
        <begin position="1"/>
        <end position="22"/>
    </location>
</feature>
<dbReference type="InterPro" id="IPR001007">
    <property type="entry name" value="VWF_dom"/>
</dbReference>
<dbReference type="InterPro" id="IPR036084">
    <property type="entry name" value="Ser_inhib-like_sf"/>
</dbReference>
<name>A0AAD7RUE8_9TELE</name>
<dbReference type="Gene3D" id="2.10.25.10">
    <property type="entry name" value="Laminin"/>
    <property type="match status" value="1"/>
</dbReference>
<dbReference type="PROSITE" id="PS50060">
    <property type="entry name" value="MAM_2"/>
    <property type="match status" value="2"/>
</dbReference>
<dbReference type="EMBL" id="JAINUG010000170">
    <property type="protein sequence ID" value="KAJ8390348.1"/>
    <property type="molecule type" value="Genomic_DNA"/>
</dbReference>
<dbReference type="Pfam" id="PF00094">
    <property type="entry name" value="VWD"/>
    <property type="match status" value="2"/>
</dbReference>
<keyword evidence="1" id="KW-0677">Repeat</keyword>
<dbReference type="Pfam" id="PF01826">
    <property type="entry name" value="TIL"/>
    <property type="match status" value="1"/>
</dbReference>
<dbReference type="PROSITE" id="PS51233">
    <property type="entry name" value="VWFD"/>
    <property type="match status" value="2"/>
</dbReference>